<dbReference type="RefSeq" id="WP_087458962.1">
    <property type="nucleotide sequence ID" value="NZ_CP021434.1"/>
</dbReference>
<dbReference type="FunFam" id="3.30.559.10:FF:000012">
    <property type="entry name" value="Non-ribosomal peptide synthetase"/>
    <property type="match status" value="2"/>
</dbReference>
<name>A0A1Y0ISP0_9BACL</name>
<dbReference type="InterPro" id="IPR001031">
    <property type="entry name" value="Thioesterase"/>
</dbReference>
<dbReference type="InterPro" id="IPR020806">
    <property type="entry name" value="PKS_PP-bd"/>
</dbReference>
<comment type="similarity">
    <text evidence="2">Belongs to the ATP-dependent AMP-binding enzyme family.</text>
</comment>
<dbReference type="GO" id="GO:0008610">
    <property type="term" value="P:lipid biosynthetic process"/>
    <property type="evidence" value="ECO:0007669"/>
    <property type="project" value="UniProtKB-ARBA"/>
</dbReference>
<dbReference type="InterPro" id="IPR025110">
    <property type="entry name" value="AMP-bd_C"/>
</dbReference>
<dbReference type="Pfam" id="PF00975">
    <property type="entry name" value="Thioesterase"/>
    <property type="match status" value="1"/>
</dbReference>
<dbReference type="CDD" id="cd19531">
    <property type="entry name" value="LCL_NRPS-like"/>
    <property type="match status" value="2"/>
</dbReference>
<dbReference type="SMART" id="SM00824">
    <property type="entry name" value="PKS_TE"/>
    <property type="match status" value="1"/>
</dbReference>
<dbReference type="Proteomes" id="UP000195437">
    <property type="component" value="Chromosome"/>
</dbReference>
<evidence type="ECO:0000256" key="2">
    <source>
        <dbReference type="ARBA" id="ARBA00006432"/>
    </source>
</evidence>
<evidence type="ECO:0000313" key="8">
    <source>
        <dbReference type="Proteomes" id="UP000195437"/>
    </source>
</evidence>
<keyword evidence="8" id="KW-1185">Reference proteome</keyword>
<dbReference type="Gene3D" id="3.40.50.1820">
    <property type="entry name" value="alpha/beta hydrolase"/>
    <property type="match status" value="1"/>
</dbReference>
<evidence type="ECO:0000256" key="4">
    <source>
        <dbReference type="ARBA" id="ARBA00022553"/>
    </source>
</evidence>
<dbReference type="FunFam" id="1.10.1200.10:FF:000016">
    <property type="entry name" value="Non-ribosomal peptide synthase"/>
    <property type="match status" value="1"/>
</dbReference>
<evidence type="ECO:0000256" key="1">
    <source>
        <dbReference type="ARBA" id="ARBA00001957"/>
    </source>
</evidence>
<dbReference type="InterPro" id="IPR045851">
    <property type="entry name" value="AMP-bd_C_sf"/>
</dbReference>
<dbReference type="Gene3D" id="3.30.559.30">
    <property type="entry name" value="Nonribosomal peptide synthetase, condensation domain"/>
    <property type="match status" value="3"/>
</dbReference>
<keyword evidence="3" id="KW-0596">Phosphopantetheine</keyword>
<dbReference type="InterPro" id="IPR001242">
    <property type="entry name" value="Condensation_dom"/>
</dbReference>
<dbReference type="SMART" id="SM00823">
    <property type="entry name" value="PKS_PP"/>
    <property type="match status" value="3"/>
</dbReference>
<dbReference type="Gene3D" id="3.30.300.30">
    <property type="match status" value="3"/>
</dbReference>
<dbReference type="NCBIfam" id="TIGR01733">
    <property type="entry name" value="AA-adenyl-dom"/>
    <property type="match status" value="3"/>
</dbReference>
<dbReference type="InterPro" id="IPR029058">
    <property type="entry name" value="AB_hydrolase_fold"/>
</dbReference>
<dbReference type="Pfam" id="PF00550">
    <property type="entry name" value="PP-binding"/>
    <property type="match status" value="3"/>
</dbReference>
<dbReference type="InterPro" id="IPR020802">
    <property type="entry name" value="TesA-like"/>
</dbReference>
<dbReference type="FunFam" id="1.10.1200.10:FF:000005">
    <property type="entry name" value="Nonribosomal peptide synthetase 1"/>
    <property type="match status" value="2"/>
</dbReference>
<feature type="domain" description="Carrier" evidence="6">
    <location>
        <begin position="3037"/>
        <end position="3112"/>
    </location>
</feature>
<dbReference type="FunFam" id="3.30.300.30:FF:000010">
    <property type="entry name" value="Enterobactin synthetase component F"/>
    <property type="match status" value="2"/>
</dbReference>
<dbReference type="Pfam" id="PF00501">
    <property type="entry name" value="AMP-binding"/>
    <property type="match status" value="3"/>
</dbReference>
<accession>A0A1Y0ISP0</accession>
<dbReference type="InterPro" id="IPR009081">
    <property type="entry name" value="PP-bd_ACP"/>
</dbReference>
<dbReference type="GO" id="GO:0003824">
    <property type="term" value="F:catalytic activity"/>
    <property type="evidence" value="ECO:0007669"/>
    <property type="project" value="InterPro"/>
</dbReference>
<evidence type="ECO:0000256" key="5">
    <source>
        <dbReference type="ARBA" id="ARBA00023194"/>
    </source>
</evidence>
<dbReference type="FunFam" id="3.30.559.30:FF:000001">
    <property type="entry name" value="Non-ribosomal peptide synthetase"/>
    <property type="match status" value="1"/>
</dbReference>
<dbReference type="GO" id="GO:0043041">
    <property type="term" value="P:amino acid activation for nonribosomal peptide biosynthetic process"/>
    <property type="evidence" value="ECO:0007669"/>
    <property type="project" value="TreeGrafter"/>
</dbReference>
<dbReference type="Gene3D" id="1.10.1200.10">
    <property type="entry name" value="ACP-like"/>
    <property type="match status" value="3"/>
</dbReference>
<dbReference type="EMBL" id="CP021434">
    <property type="protein sequence ID" value="ARU63628.1"/>
    <property type="molecule type" value="Genomic_DNA"/>
</dbReference>
<feature type="domain" description="Carrier" evidence="6">
    <location>
        <begin position="2005"/>
        <end position="2080"/>
    </location>
</feature>
<dbReference type="FunFam" id="3.40.50.12780:FF:000012">
    <property type="entry name" value="Non-ribosomal peptide synthetase"/>
    <property type="match status" value="2"/>
</dbReference>
<dbReference type="PANTHER" id="PTHR45527">
    <property type="entry name" value="NONRIBOSOMAL PEPTIDE SYNTHETASE"/>
    <property type="match status" value="1"/>
</dbReference>
<proteinExistence type="inferred from homology"/>
<organism evidence="7 8">
    <name type="scientific">Tumebacillus avium</name>
    <dbReference type="NCBI Taxonomy" id="1903704"/>
    <lineage>
        <taxon>Bacteria</taxon>
        <taxon>Bacillati</taxon>
        <taxon>Bacillota</taxon>
        <taxon>Bacilli</taxon>
        <taxon>Bacillales</taxon>
        <taxon>Alicyclobacillaceae</taxon>
        <taxon>Tumebacillus</taxon>
    </lineage>
</organism>
<dbReference type="Gene3D" id="3.40.50.980">
    <property type="match status" value="4"/>
</dbReference>
<dbReference type="InterPro" id="IPR000873">
    <property type="entry name" value="AMP-dep_synth/lig_dom"/>
</dbReference>
<evidence type="ECO:0000259" key="6">
    <source>
        <dbReference type="PROSITE" id="PS50075"/>
    </source>
</evidence>
<dbReference type="InterPro" id="IPR006162">
    <property type="entry name" value="Ppantetheine_attach_site"/>
</dbReference>
<dbReference type="GO" id="GO:0072330">
    <property type="term" value="P:monocarboxylic acid biosynthetic process"/>
    <property type="evidence" value="ECO:0007669"/>
    <property type="project" value="UniProtKB-ARBA"/>
</dbReference>
<comment type="cofactor">
    <cofactor evidence="1">
        <name>pantetheine 4'-phosphate</name>
        <dbReference type="ChEBI" id="CHEBI:47942"/>
    </cofactor>
</comment>
<dbReference type="PANTHER" id="PTHR45527:SF1">
    <property type="entry name" value="FATTY ACID SYNTHASE"/>
    <property type="match status" value="1"/>
</dbReference>
<dbReference type="SUPFAM" id="SSF52777">
    <property type="entry name" value="CoA-dependent acyltransferases"/>
    <property type="match status" value="6"/>
</dbReference>
<dbReference type="CDD" id="cd05930">
    <property type="entry name" value="A_NRPS"/>
    <property type="match status" value="1"/>
</dbReference>
<dbReference type="OrthoDB" id="9765680at2"/>
<dbReference type="PROSITE" id="PS00455">
    <property type="entry name" value="AMP_BINDING"/>
    <property type="match status" value="3"/>
</dbReference>
<dbReference type="SUPFAM" id="SSF53474">
    <property type="entry name" value="alpha/beta-Hydrolases"/>
    <property type="match status" value="1"/>
</dbReference>
<keyword evidence="4" id="KW-0597">Phosphoprotein</keyword>
<keyword evidence="5" id="KW-0045">Antibiotic biosynthesis</keyword>
<dbReference type="InterPro" id="IPR023213">
    <property type="entry name" value="CAT-like_dom_sf"/>
</dbReference>
<dbReference type="GO" id="GO:0017000">
    <property type="term" value="P:antibiotic biosynthetic process"/>
    <property type="evidence" value="ECO:0007669"/>
    <property type="project" value="UniProtKB-KW"/>
</dbReference>
<dbReference type="Gene3D" id="3.30.559.10">
    <property type="entry name" value="Chloramphenicol acetyltransferase-like domain"/>
    <property type="match status" value="3"/>
</dbReference>
<reference evidence="8" key="1">
    <citation type="submission" date="2017-05" db="EMBL/GenBank/DDBJ databases">
        <authorList>
            <person name="Sung H."/>
        </authorList>
    </citation>
    <scope>NUCLEOTIDE SEQUENCE [LARGE SCALE GENOMIC DNA]</scope>
    <source>
        <strain evidence="8">AR23208</strain>
    </source>
</reference>
<dbReference type="CDD" id="cd19543">
    <property type="entry name" value="DCL_NRPS"/>
    <property type="match status" value="1"/>
</dbReference>
<dbReference type="InterPro" id="IPR010071">
    <property type="entry name" value="AA_adenyl_dom"/>
</dbReference>
<dbReference type="KEGG" id="tum:CBW65_23380"/>
<feature type="domain" description="Carrier" evidence="6">
    <location>
        <begin position="960"/>
        <end position="1035"/>
    </location>
</feature>
<dbReference type="InterPro" id="IPR020845">
    <property type="entry name" value="AMP-binding_CS"/>
</dbReference>
<evidence type="ECO:0000313" key="7">
    <source>
        <dbReference type="EMBL" id="ARU63628.1"/>
    </source>
</evidence>
<dbReference type="GO" id="GO:0031177">
    <property type="term" value="F:phosphopantetheine binding"/>
    <property type="evidence" value="ECO:0007669"/>
    <property type="project" value="InterPro"/>
</dbReference>
<dbReference type="GO" id="GO:0005829">
    <property type="term" value="C:cytosol"/>
    <property type="evidence" value="ECO:0007669"/>
    <property type="project" value="TreeGrafter"/>
</dbReference>
<dbReference type="InterPro" id="IPR036736">
    <property type="entry name" value="ACP-like_sf"/>
</dbReference>
<dbReference type="Gene3D" id="3.40.50.12780">
    <property type="entry name" value="N-terminal domain of ligase-like"/>
    <property type="match status" value="1"/>
</dbReference>
<protein>
    <recommendedName>
        <fullName evidence="6">Carrier domain-containing protein</fullName>
    </recommendedName>
</protein>
<dbReference type="FunFam" id="3.40.50.980:FF:000001">
    <property type="entry name" value="Non-ribosomal peptide synthetase"/>
    <property type="match status" value="3"/>
</dbReference>
<dbReference type="PROSITE" id="PS50075">
    <property type="entry name" value="CARRIER"/>
    <property type="match status" value="3"/>
</dbReference>
<dbReference type="InterPro" id="IPR042099">
    <property type="entry name" value="ANL_N_sf"/>
</dbReference>
<dbReference type="NCBIfam" id="NF003417">
    <property type="entry name" value="PRK04813.1"/>
    <property type="match status" value="3"/>
</dbReference>
<dbReference type="FunFam" id="2.30.38.10:FF:000001">
    <property type="entry name" value="Non-ribosomal peptide synthetase PvdI"/>
    <property type="match status" value="1"/>
</dbReference>
<evidence type="ECO:0000256" key="3">
    <source>
        <dbReference type="ARBA" id="ARBA00022450"/>
    </source>
</evidence>
<dbReference type="GO" id="GO:0044550">
    <property type="term" value="P:secondary metabolite biosynthetic process"/>
    <property type="evidence" value="ECO:0007669"/>
    <property type="project" value="UniProtKB-ARBA"/>
</dbReference>
<dbReference type="Pfam" id="PF13193">
    <property type="entry name" value="AMP-binding_C"/>
    <property type="match status" value="3"/>
</dbReference>
<dbReference type="SUPFAM" id="SSF56801">
    <property type="entry name" value="Acetyl-CoA synthetase-like"/>
    <property type="match status" value="3"/>
</dbReference>
<dbReference type="PROSITE" id="PS00012">
    <property type="entry name" value="PHOSPHOPANTETHEINE"/>
    <property type="match status" value="2"/>
</dbReference>
<dbReference type="SUPFAM" id="SSF47336">
    <property type="entry name" value="ACP-like"/>
    <property type="match status" value="3"/>
</dbReference>
<dbReference type="Gene3D" id="2.30.38.10">
    <property type="entry name" value="Luciferase, Domain 3"/>
    <property type="match status" value="2"/>
</dbReference>
<sequence length="3362" mass="371422">MKRENIESLYELTPLQHGMLFHTLYAPESGVYGVQLNMLLEGRLNIDAFSRAFQKVMERHPILRTAFYWEDLEKPLQVVGKVVELPLRELDWSAVLQGEQQEKLAAFYEQDRIEPFVFTQAPVMRITMIKLADELHSLTWSFHHLLLDGWSLQMVLQELWQFYEAYQAGVELTLQPARPFRDYLAWLQRQDMEAAERYWRQALAGFAEPTALPLYWGPREIAAGEAPYGALDLNLPHEVHQKLQKVARNFQITLNTLLQGIWALYLSRASGEEDVVFGSTVSGRPGDLPGVDTMAGMLINTLPVRVGVDLSRELGPWLKELQNEQLEARQYDHSPLISVQEWSEVPRSLRLFETIFVFENFHDEEETEAAKRSLNIIEVSSEQQTSFPLTLVGIPAKELILRLQYDAQFYDAESVRRMLDHLSVMLHTVADQPDVSLAEIPLLSTAEREEVLTVWNATDVDFPRDRFLHQYVEAHAAHAPDAPAVVTPDGVWTYGELNAYANRLARFLQKQGAGPERKVGVCLERSPELIGAYLAAWKTGAAFLMIDPKYPAERIRFMLDDAQAVVLLTQGSLQERTVWEGGASCRLDLDQAVFADESAENLPAVSELRHLACVLYTSGSTGTPKGVELEHESILNFAHWYARYTGLTSADRTSHISGLGFDGSLMDLCPALLIGCAIVQPEDEVRYAPQKLQAWLLEQEIAVSYTTTVLTEALMALEWPSDTKLRMQLAGGEAMRSYPRPGLPFRVINGYGPSEATIYTTTYEVPTAPADGRLPSIGRPLANMKTFVLDDHLNPLPVGMPGELYAGGIGLGRGYLNRQELTAEKFLDTEFGRLYKTGDKVRWLPDGNLEYFGRLDQLVKIRGFRIELGEIEAGLLKHPEIKEAAVLVQEQQILAYVAGRQVPSPKELRAFLQQGLPEFMLPSYFVELEALPLTANGKVNRRALPAPSREHAAGAEVAVGARTDTERELLEIWQKVLRLDGIGVTDNFFAIGGHSLLATQVTGQVAAKCGVEISLRALFESPTIEALARLIDKRKGIVSEIITIRPADRSKRFPLSFAQERLWFLEQFNSNPAAYNVPMALRMSGRLDVPALQQSFNEIMARHEAMRTSFAVVDGQPEQVIAARQEMPFELVDLSDSPVELAVMQAALEAIQEGDTPFDLTHGALVRTKLLRIAAEDHVLLLTMHHIISDGWSMRILIDELSKLYAAFQQGAPSPLAPLAMQYVDFAQWQRDWLQGEVLETQLAYWKAALRGAPSVLQLPTDRPRPAVQTFAGASRDVVLPAGLIERLKALGQQEGVTLFMTLLTAFSVLLSRTSGQEDIVVGSPIAGRTRPETHGLIGFFVNTLALRTDLSGAPSYRELLKRVREVTLGAYAHQDLPFERLVQELRPERNTSYTALFQVMFALQNAPGEDLSLPGLTWSDFPIELGKSKFDLSLLLQEENGGVAGSVVYNTDLFDDQTIERFIERFALLLEGIVNAPDRAVAEMPLLTEEERGLIAAWNDTAAPFSEDLCVHQLFERQADQTPDLVAIEYGERTLTYRELNEQANRLAHHLQKRGVGPEQLVAIAVERGPEMIVGLLGVLKAGGAYVPVDPAYPAERIAYQLEDGGVQVLLTQSHLADELPHCGAEVILLDQQTFPEEPVRNPQSGVRSGNLAYVIHTSGSTGKPKGVLIEHRSLMNFTEMFIRNFGLQEGTRCTMFPSFSFDSSVKDLYPPLATGSTIVLFKREDLLPGPHLQSLLREKRVNRISTTPAMLAQLPSADLPDLDTVICGGTVLPLEVVQRWKQDGRQVINVYGPTETTVFVTAEVCDGVSVPTIGAPLQNSVMHVLDANMRPVPIGVTGELHIGGAGLARGYLNRPELTAEKFVETPFGRLYKTGDAVRWLPNGKLEFLGRIDLQVKVRGYRIELGEIEAVLRQHPAVQDAVVLAWPDESGENQLVGYLAVGKQEAPASADMRAYLKAALPEFMVPGQFVMMEALPLTVNRKVDRTALPEPDRSQAVRAEEAILPRTPLEETVAGVWRRVLRLPLVGVRENFFELGGHSLLATQVMSHLNSALGVEVPLRALFESPTIESLSAYVEHKMREEWTSAALPIVPVPRTGSLPLSFAQERLWFFEQFHQGTSTYNMPFALRLKGHLHLSALQRALDEILRRHEVLRTAFHSPNGEPSQVVADAELPFAVQDLSGLADFEREMQALLTVIEEGDRPFDLSRGPMLRALLLRMGETDHVLLVTMHHIASDGWSMSILIEELSVLYEAFSQDRPSPLAPLAVQYADFAAWQRAWFQGGVLEEQLAYWKQQLRGADFVLELPADKPRPAVQAFNGAMIEVSLANGVLPRLKALSQQEGVTLYMTLLAAFNALLCRLSGQEDIVVGSPIAGRTRQETEALIGFFVNTLALRTDLSGNPGFRELLSRVRETTLGAYAHQDLPFERLVREVQPERDMSYSALFQVMFALQNAPQGDLELPGLTLTRFPIDKATSMFDLTFSLYEGEDGLVGVVQYNTDLFEAETVQRIAERFDVLLAGIASAPDCALAELPVLTDEERGLLANWRETAAPYSDRASLHQLIEAQAARTPDAVAAECAEGVLTYRELNEQANRIARVLQAKGVGPDQLVAIAVDRTPEMAVAALAVLKAGGAYVPLDPAYPSDRLAFMLEDSQAKWLLTKGHLAAGLPDSQADVVLLDADWSGISAEPVPSQAGPDDLAYVIYTSGSTGRPKGTLLMHRGAVNFVEDCVRRFGWTTGDRVLKTASFSFDASVCDLLVPLAAGATVCFAEQTLPGPEMIRLLRDWKITGLFLSSSALAILPDEDLPQLRTIFTGGEVVTEELMARYGEGRDLFVFYGPTEASVGVAAMKAGPGGRTGAMGYPLQNTKLYVLDASLQEVPIGVPGEVHVAGIGLARGYLNQPELTAEKFIVVNEERLYKTGDLARWLPDGKLEFCGRIDEQVKLRGFRVELGEIEAQLRKHPTVQDAAVILREDVLVGYVAAESVSLSVLREHLAEQLPEYMVPSALVVLEALPLTPNGKVDRRALPVPAVSHEHDFVAPRDAVELMVSRIFEELLGVSKVGAKENFFTLGGHSLLAVRLSAQIQQKFGQELPLARLFQHATVEGVAHLLRQGGQTAYTPLIELAKGEGDPFFCVHAVGGSALSYLELANALGGGQPFYAFQARGLEVTEAPFEDIQTMAACYVAELVKVQPQGPVHIGGWSFGGAVAYEMVRLLQAQGREVASLVLIDSYAPTLFIEEPDALLPSFAADLAGQLGVLLLPEEAEELSRLDEQAGLVFLHSHVATDLGYEQLTRLFTVFKANMTALVAYLPAGMVSVPTTLYLSESSAGNPHAPTLGWEELLQRVEVKSVEGDHFTILKNLQHI</sequence>
<gene>
    <name evidence="7" type="ORF">CBW65_23380</name>
</gene>
<dbReference type="Pfam" id="PF00668">
    <property type="entry name" value="Condensation"/>
    <property type="match status" value="3"/>
</dbReference>